<comment type="caution">
    <text evidence="1">The sequence shown here is derived from an EMBL/GenBank/DDBJ whole genome shotgun (WGS) entry which is preliminary data.</text>
</comment>
<proteinExistence type="predicted"/>
<evidence type="ECO:0000313" key="1">
    <source>
        <dbReference type="EMBL" id="RVD81458.1"/>
    </source>
</evidence>
<gene>
    <name evidence="1" type="ORF">DFL_009322</name>
</gene>
<evidence type="ECO:0008006" key="3">
    <source>
        <dbReference type="Google" id="ProtNLM"/>
    </source>
</evidence>
<dbReference type="SUPFAM" id="SSF52540">
    <property type="entry name" value="P-loop containing nucleoside triphosphate hydrolases"/>
    <property type="match status" value="1"/>
</dbReference>
<dbReference type="Gene3D" id="3.40.50.300">
    <property type="entry name" value="P-loop containing nucleotide triphosphate hydrolases"/>
    <property type="match status" value="1"/>
</dbReference>
<dbReference type="GeneID" id="93591633"/>
<sequence>MPPSINNLLECWLYDTIYQHIDEKIQQPKLKDIVNKAKITQRLPVLNSVPFSIIEERIRLDLVEKKTFRVAPTPSDPSVSQIFPHWVFWRRIGPQPGLPAAPKGPKAQTVKSPQPRIVRPLSFYGASQLQGQPAAVMPNPATGGRDYGKPSDKTKVHIFRPAMYHARAISMDSTIARQPSIQAPAHMFQGGWRNLLNNNNAVAMFDWTPDNDTNFQASNEPIISTAPLFTSDVMRVNSSIDNAPPGSIQFAIFAKRHSYGSGNPEPSYPYQEELEDGIVFLNTNAPFTTFICGLQGSGKSHSLSVIMESCLIQNLSVGILHRPLAGVVFYFSPFTPLDAGKQCEVAYLAAPAADSTAPAGSYLNRAKKSHCLGAEGNPNPFDASEGSITIVDLTCAFVDSETACVLFSICLDLFCSSPSTTGKIVALDEAHKFMSQTASSQQFAKSVIQNIRLQRHLGLRTVISTQDPHVHPELLELASFIVMHRFDSPRWFNTFRKHVGFHNTSEGENTAKDRETSKLAASAFETIMNLNAGQALVYCPRLLTVDYREVDEKVVRLGTRLIRMQVRKRLTMDGGVTKTAL</sequence>
<organism evidence="1 2">
    <name type="scientific">Arthrobotrys flagrans</name>
    <name type="common">Nematode-trapping fungus</name>
    <name type="synonym">Trichothecium flagrans</name>
    <dbReference type="NCBI Taxonomy" id="97331"/>
    <lineage>
        <taxon>Eukaryota</taxon>
        <taxon>Fungi</taxon>
        <taxon>Dikarya</taxon>
        <taxon>Ascomycota</taxon>
        <taxon>Pezizomycotina</taxon>
        <taxon>Orbiliomycetes</taxon>
        <taxon>Orbiliales</taxon>
        <taxon>Orbiliaceae</taxon>
        <taxon>Arthrobotrys</taxon>
    </lineage>
</organism>
<dbReference type="RefSeq" id="XP_067487002.1">
    <property type="nucleotide sequence ID" value="XM_067639189.1"/>
</dbReference>
<dbReference type="OrthoDB" id="2316594at2759"/>
<protein>
    <recommendedName>
        <fullName evidence="3">Zona occludens toxin N-terminal domain-containing protein</fullName>
    </recommendedName>
</protein>
<accession>A0A436ZRA8</accession>
<dbReference type="STRING" id="97331.A0A436ZRA8"/>
<reference evidence="1 2" key="1">
    <citation type="submission" date="2019-01" db="EMBL/GenBank/DDBJ databases">
        <title>Intercellular communication is required for trap formation in the nematode-trapping fungus Duddingtonia flagrans.</title>
        <authorList>
            <person name="Youssar L."/>
            <person name="Wernet V."/>
            <person name="Hensel N."/>
            <person name="Hildebrandt H.-G."/>
            <person name="Fischer R."/>
        </authorList>
    </citation>
    <scope>NUCLEOTIDE SEQUENCE [LARGE SCALE GENOMIC DNA]</scope>
    <source>
        <strain evidence="1 2">CBS H-5679</strain>
    </source>
</reference>
<evidence type="ECO:0000313" key="2">
    <source>
        <dbReference type="Proteomes" id="UP000283090"/>
    </source>
</evidence>
<dbReference type="AlphaFoldDB" id="A0A436ZRA8"/>
<keyword evidence="2" id="KW-1185">Reference proteome</keyword>
<dbReference type="Proteomes" id="UP000283090">
    <property type="component" value="Unassembled WGS sequence"/>
</dbReference>
<dbReference type="InterPro" id="IPR027417">
    <property type="entry name" value="P-loop_NTPase"/>
</dbReference>
<dbReference type="EMBL" id="SAEB01000012">
    <property type="protein sequence ID" value="RVD81458.1"/>
    <property type="molecule type" value="Genomic_DNA"/>
</dbReference>
<name>A0A436ZRA8_ARTFL</name>
<dbReference type="VEuPathDB" id="FungiDB:DFL_009322"/>